<proteinExistence type="predicted"/>
<dbReference type="Proteomes" id="UP000016424">
    <property type="component" value="Unassembled WGS sequence"/>
</dbReference>
<accession>U2Y0G3</accession>
<protein>
    <submittedName>
        <fullName evidence="2">Uncharacterized protein</fullName>
    </submittedName>
</protein>
<name>U2Y0G3_GEOKU</name>
<evidence type="ECO:0000313" key="2">
    <source>
        <dbReference type="EMBL" id="GAD12439.1"/>
    </source>
</evidence>
<gene>
    <name evidence="2" type="ORF">GBL_0656</name>
</gene>
<feature type="region of interest" description="Disordered" evidence="1">
    <location>
        <begin position="1"/>
        <end position="48"/>
    </location>
</feature>
<organism evidence="2 3">
    <name type="scientific">Geobacillus kaustophilus GBlys</name>
    <dbReference type="NCBI Taxonomy" id="1337888"/>
    <lineage>
        <taxon>Bacteria</taxon>
        <taxon>Bacillati</taxon>
        <taxon>Bacillota</taxon>
        <taxon>Bacilli</taxon>
        <taxon>Bacillales</taxon>
        <taxon>Anoxybacillaceae</taxon>
        <taxon>Geobacillus</taxon>
        <taxon>Geobacillus thermoleovorans group</taxon>
    </lineage>
</organism>
<evidence type="ECO:0000256" key="1">
    <source>
        <dbReference type="SAM" id="MobiDB-lite"/>
    </source>
</evidence>
<dbReference type="AlphaFoldDB" id="U2Y0G3"/>
<sequence>MFASRQSAGDAPMPPAEAPSQQFGLLLFSPGANEAKGEESRLLPANRR</sequence>
<evidence type="ECO:0000313" key="3">
    <source>
        <dbReference type="Proteomes" id="UP000016424"/>
    </source>
</evidence>
<reference evidence="3" key="1">
    <citation type="journal article" date="2013" name="Genome">
        <title>Draft Genome Sequence of Geobacillus kaustophilus GBlys, a Lysogenic Strain with Bacteriophage phiOH2.</title>
        <authorList>
            <person name="Doi K."/>
            <person name="Mori K."/>
            <person name="Martono H."/>
            <person name="Nagayoshi Y."/>
            <person name="Fujino Y."/>
            <person name="Tashiro K."/>
            <person name="Kuhara S."/>
            <person name="Ohshima T."/>
        </authorList>
    </citation>
    <scope>NUCLEOTIDE SEQUENCE [LARGE SCALE GENOMIC DNA]</scope>
    <source>
        <strain evidence="3">GBlys</strain>
    </source>
</reference>
<comment type="caution">
    <text evidence="2">The sequence shown here is derived from an EMBL/GenBank/DDBJ whole genome shotgun (WGS) entry which is preliminary data.</text>
</comment>
<dbReference type="EMBL" id="BASG01000003">
    <property type="protein sequence ID" value="GAD12439.1"/>
    <property type="molecule type" value="Genomic_DNA"/>
</dbReference>